<sequence length="138" mass="15891">MTQTLDQQRAKFAYDAVCKVKPESWAGKYKSYAKKVPMLIKTNGLGATLAFMKGKKKGEEAYRHLLETTEGWLKGAEHTKEFFNEPKKGHGNQKSQDLIEKIVDLDSDDYRYVTLEVMAFYGWLKRFVEAEIDKEGDD</sequence>
<comment type="similarity">
    <text evidence="2">Belongs to the CRISPR system Cmr5 family.</text>
</comment>
<dbReference type="InterPro" id="IPR023101">
    <property type="entry name" value="AF1862-like_dom_sf"/>
</dbReference>
<evidence type="ECO:0000256" key="3">
    <source>
        <dbReference type="ARBA" id="ARBA00022490"/>
    </source>
</evidence>
<dbReference type="OrthoDB" id="285848at2"/>
<dbReference type="InterPro" id="IPR010160">
    <property type="entry name" value="CRISPR-assoc_prot_Cmr5"/>
</dbReference>
<accession>A0A251X960</accession>
<protein>
    <recommendedName>
        <fullName evidence="5">CRISPR type III-B/RAMP module-associated protein Cmr5</fullName>
    </recommendedName>
</protein>
<dbReference type="Proteomes" id="UP000194798">
    <property type="component" value="Unassembled WGS sequence"/>
</dbReference>
<evidence type="ECO:0000256" key="4">
    <source>
        <dbReference type="ARBA" id="ARBA00023118"/>
    </source>
</evidence>
<evidence type="ECO:0000256" key="2">
    <source>
        <dbReference type="ARBA" id="ARBA00006161"/>
    </source>
</evidence>
<keyword evidence="7" id="KW-1185">Reference proteome</keyword>
<evidence type="ECO:0000256" key="5">
    <source>
        <dbReference type="ARBA" id="ARBA00030001"/>
    </source>
</evidence>
<name>A0A251X960_9GAMM</name>
<dbReference type="GO" id="GO:0051607">
    <property type="term" value="P:defense response to virus"/>
    <property type="evidence" value="ECO:0007669"/>
    <property type="project" value="UniProtKB-KW"/>
</dbReference>
<organism evidence="6 7">
    <name type="scientific">Thioflexithrix psekupsensis</name>
    <dbReference type="NCBI Taxonomy" id="1570016"/>
    <lineage>
        <taxon>Bacteria</taxon>
        <taxon>Pseudomonadati</taxon>
        <taxon>Pseudomonadota</taxon>
        <taxon>Gammaproteobacteria</taxon>
        <taxon>Thiotrichales</taxon>
        <taxon>Thioflexithrix</taxon>
    </lineage>
</organism>
<dbReference type="SUPFAM" id="SSF158568">
    <property type="entry name" value="AF1862-like"/>
    <property type="match status" value="1"/>
</dbReference>
<keyword evidence="4" id="KW-0051">Antiviral defense</keyword>
<dbReference type="AlphaFoldDB" id="A0A251X960"/>
<dbReference type="RefSeq" id="WP_086488317.1">
    <property type="nucleotide sequence ID" value="NZ_MSLT01000012.1"/>
</dbReference>
<evidence type="ECO:0000313" key="7">
    <source>
        <dbReference type="Proteomes" id="UP000194798"/>
    </source>
</evidence>
<dbReference type="GO" id="GO:0005737">
    <property type="term" value="C:cytoplasm"/>
    <property type="evidence" value="ECO:0007669"/>
    <property type="project" value="UniProtKB-SubCell"/>
</dbReference>
<keyword evidence="3" id="KW-0963">Cytoplasm</keyword>
<dbReference type="Gene3D" id="1.10.520.30">
    <property type="entry name" value="AF1862-like domain"/>
    <property type="match status" value="1"/>
</dbReference>
<dbReference type="EMBL" id="MSLT01000012">
    <property type="protein sequence ID" value="OUD14536.1"/>
    <property type="molecule type" value="Genomic_DNA"/>
</dbReference>
<evidence type="ECO:0000313" key="6">
    <source>
        <dbReference type="EMBL" id="OUD14536.1"/>
    </source>
</evidence>
<comment type="subcellular location">
    <subcellularLocation>
        <location evidence="1">Cytoplasm</location>
    </subcellularLocation>
</comment>
<reference evidence="6 7" key="1">
    <citation type="submission" date="2016-12" db="EMBL/GenBank/DDBJ databases">
        <title>Thioflexothrix psekupsii D3 genome sequencing and assembly.</title>
        <authorList>
            <person name="Fomenkov A."/>
            <person name="Vincze T."/>
            <person name="Grabovich M."/>
            <person name="Anton B.P."/>
            <person name="Dubinina G."/>
            <person name="Orlova M."/>
            <person name="Belousova E."/>
            <person name="Roberts R.J."/>
        </authorList>
    </citation>
    <scope>NUCLEOTIDE SEQUENCE [LARGE SCALE GENOMIC DNA]</scope>
    <source>
        <strain evidence="6">D3</strain>
    </source>
</reference>
<proteinExistence type="inferred from homology"/>
<dbReference type="Pfam" id="PF09701">
    <property type="entry name" value="Cas_Cmr5"/>
    <property type="match status" value="1"/>
</dbReference>
<evidence type="ECO:0000256" key="1">
    <source>
        <dbReference type="ARBA" id="ARBA00004496"/>
    </source>
</evidence>
<dbReference type="CDD" id="cd09749">
    <property type="entry name" value="Cmr5_III-B"/>
    <property type="match status" value="1"/>
</dbReference>
<comment type="caution">
    <text evidence="6">The sequence shown here is derived from an EMBL/GenBank/DDBJ whole genome shotgun (WGS) entry which is preliminary data.</text>
</comment>
<dbReference type="NCBIfam" id="TIGR01881">
    <property type="entry name" value="cas_Cmr5"/>
    <property type="match status" value="1"/>
</dbReference>
<gene>
    <name evidence="6" type="ORF">TPSD3_09595</name>
</gene>